<dbReference type="InterPro" id="IPR043717">
    <property type="entry name" value="DUF5658"/>
</dbReference>
<dbReference type="EMBL" id="CP009552">
    <property type="protein sequence ID" value="AIY91120.1"/>
    <property type="molecule type" value="Genomic_DNA"/>
</dbReference>
<dbReference type="KEGG" id="gac:GACE_2096"/>
<dbReference type="HOGENOM" id="CLU_440505_0_0_2"/>
<dbReference type="STRING" id="565033.GACE_2096"/>
<evidence type="ECO:0000256" key="1">
    <source>
        <dbReference type="SAM" id="MobiDB-lite"/>
    </source>
</evidence>
<evidence type="ECO:0000313" key="4">
    <source>
        <dbReference type="EMBL" id="AIY91120.1"/>
    </source>
</evidence>
<sequence length="620" mass="67642">MKGKTTILSMILIFMILNVLDLALTVSAVENGKGVEGNPVMAYLLENSSVAFTAVKIVAGFAIAFLLFKLSTKNKKAARITAMLIVAAYVLVALNNAVVNAEEITYSKTVTGTIYGGVYSYNKTGSSSGLASYDNYEKIGYLLWNYDKLPIIQNMYFYVYGADIRINFNNGTRASIGVGQTYQVSATLSGDPNKRITIAVTRFSDKYLIYVEAIDEITGSGNVLHTISYDNWYFEYRYGSGSYISKTFYSVAVSDFGVGYNNGGILYIKGMSSGLKIEVWANGRSKSVTNYFEYRYSNGVSEINITKNGQETKWEITYYNLQTQQIDTWTEAGLSDIDLNGIVLNGYVLSARMYYPAIGGLDYVQLTDIPRPSTTTTTTSVKFYFLDAETGSLLDNVNFTLQESFIGNSEVINGTYDYSVTVNNLNDLEVYTYTASRTGYEVATGNVYYPPAGKETTVYVYLTPIKTPSSSNNSIITFRVVSDFAGYQIAVVDAAVILNGQTKLTNAQGYVSFEVPKNQTYSYLVSKDGYFSKAGEITATQDYHSVVVQLEAITPATTPTPTATATPTPSTGTGGTTTIGGGGRGSLDNGINLLYQNAEGLIGMAILVTFVSLVKMMGRR</sequence>
<evidence type="ECO:0000256" key="2">
    <source>
        <dbReference type="SAM" id="Phobius"/>
    </source>
</evidence>
<proteinExistence type="predicted"/>
<feature type="compositionally biased region" description="Gly residues" evidence="1">
    <location>
        <begin position="572"/>
        <end position="581"/>
    </location>
</feature>
<name>A0A0A7GGB3_GEOAI</name>
<dbReference type="AlphaFoldDB" id="A0A0A7GGB3"/>
<feature type="transmembrane region" description="Helical" evidence="2">
    <location>
        <begin position="49"/>
        <end position="68"/>
    </location>
</feature>
<gene>
    <name evidence="4" type="ORF">GACE_2096</name>
</gene>
<keyword evidence="2" id="KW-0472">Membrane</keyword>
<accession>A0A0A7GGB3</accession>
<feature type="transmembrane region" description="Helical" evidence="2">
    <location>
        <begin position="80"/>
        <end position="99"/>
    </location>
</feature>
<dbReference type="Proteomes" id="UP000030624">
    <property type="component" value="Chromosome"/>
</dbReference>
<reference evidence="4 5" key="1">
    <citation type="journal article" date="2015" name="Appl. Environ. Microbiol.">
        <title>The Geoglobus acetivorans genome: Fe(III) reduction, acetate utilization, autotrophic growth, and degradation of aromatic compounds in a hyperthermophilic archaeon.</title>
        <authorList>
            <person name="Mardanov A.V."/>
            <person name="Slododkina G.B."/>
            <person name="Slobodkin A.I."/>
            <person name="Beletsky A.V."/>
            <person name="Gavrilov S.N."/>
            <person name="Kublanov I.V."/>
            <person name="Bonch-Osmolovskaya E.A."/>
            <person name="Skryabin K.G."/>
            <person name="Ravin N.V."/>
        </authorList>
    </citation>
    <scope>NUCLEOTIDE SEQUENCE [LARGE SCALE GENOMIC DNA]</scope>
    <source>
        <strain evidence="4 5">SBH6</strain>
    </source>
</reference>
<keyword evidence="2" id="KW-0812">Transmembrane</keyword>
<evidence type="ECO:0000259" key="3">
    <source>
        <dbReference type="Pfam" id="PF18902"/>
    </source>
</evidence>
<feature type="compositionally biased region" description="Low complexity" evidence="1">
    <location>
        <begin position="557"/>
        <end position="571"/>
    </location>
</feature>
<feature type="transmembrane region" description="Helical" evidence="2">
    <location>
        <begin position="593"/>
        <end position="614"/>
    </location>
</feature>
<evidence type="ECO:0000313" key="5">
    <source>
        <dbReference type="Proteomes" id="UP000030624"/>
    </source>
</evidence>
<organism evidence="4 5">
    <name type="scientific">Geoglobus acetivorans</name>
    <dbReference type="NCBI Taxonomy" id="565033"/>
    <lineage>
        <taxon>Archaea</taxon>
        <taxon>Methanobacteriati</taxon>
        <taxon>Methanobacteriota</taxon>
        <taxon>Archaeoglobi</taxon>
        <taxon>Archaeoglobales</taxon>
        <taxon>Archaeoglobaceae</taxon>
        <taxon>Geoglobus</taxon>
    </lineage>
</organism>
<feature type="region of interest" description="Disordered" evidence="1">
    <location>
        <begin position="557"/>
        <end position="581"/>
    </location>
</feature>
<dbReference type="GeneID" id="24798660"/>
<keyword evidence="2" id="KW-1133">Transmembrane helix</keyword>
<feature type="domain" description="DUF5658" evidence="3">
    <location>
        <begin position="13"/>
        <end position="98"/>
    </location>
</feature>
<dbReference type="RefSeq" id="WP_148305969.1">
    <property type="nucleotide sequence ID" value="NZ_CP009552.1"/>
</dbReference>
<protein>
    <recommendedName>
        <fullName evidence="3">DUF5658 domain-containing protein</fullName>
    </recommendedName>
</protein>
<dbReference type="Pfam" id="PF18902">
    <property type="entry name" value="DUF5658"/>
    <property type="match status" value="1"/>
</dbReference>
<feature type="transmembrane region" description="Helical" evidence="2">
    <location>
        <begin position="7"/>
        <end position="29"/>
    </location>
</feature>